<name>M6U8Y6_9LEPT</name>
<dbReference type="AntiFam" id="ANF00049">
    <property type="entry name" value="Contained within insertion sequence ISlin1"/>
</dbReference>
<gene>
    <name evidence="1" type="ORF">LEP1GSC186_1242</name>
</gene>
<reference evidence="1 2" key="1">
    <citation type="submission" date="2013-01" db="EMBL/GenBank/DDBJ databases">
        <authorList>
            <person name="Harkins D.M."/>
            <person name="Durkin A.S."/>
            <person name="Brinkac L.M."/>
            <person name="Haft D.H."/>
            <person name="Selengut J.D."/>
            <person name="Sanka R."/>
            <person name="DePew J."/>
            <person name="Purushe J."/>
            <person name="Matthias M.A."/>
            <person name="Vinetz J.M."/>
            <person name="Sutton G.G."/>
            <person name="Nierman W.C."/>
            <person name="Fouts D.E."/>
        </authorList>
    </citation>
    <scope>NUCLEOTIDE SEQUENCE [LARGE SCALE GENOMIC DNA]</scope>
    <source>
        <strain evidence="1 2">ZUN142</strain>
    </source>
</reference>
<protein>
    <submittedName>
        <fullName evidence="1">Uncharacterized protein</fullName>
    </submittedName>
</protein>
<organism evidence="1 2">
    <name type="scientific">Leptospira noguchii serovar Autumnalis str. ZUN142</name>
    <dbReference type="NCBI Taxonomy" id="1085540"/>
    <lineage>
        <taxon>Bacteria</taxon>
        <taxon>Pseudomonadati</taxon>
        <taxon>Spirochaetota</taxon>
        <taxon>Spirochaetia</taxon>
        <taxon>Leptospirales</taxon>
        <taxon>Leptospiraceae</taxon>
        <taxon>Leptospira</taxon>
    </lineage>
</organism>
<comment type="caution">
    <text evidence="1">The sequence shown here is derived from an EMBL/GenBank/DDBJ whole genome shotgun (WGS) entry which is preliminary data.</text>
</comment>
<dbReference type="AlphaFoldDB" id="M6U8Y6"/>
<accession>M6U8Y6</accession>
<dbReference type="Proteomes" id="UP000012153">
    <property type="component" value="Unassembled WGS sequence"/>
</dbReference>
<evidence type="ECO:0000313" key="1">
    <source>
        <dbReference type="EMBL" id="EMO39426.1"/>
    </source>
</evidence>
<sequence>METQHNAHYGSRWKLNTTLSMDRVGNSTQRSLWIALETQHNALYGSRCGLKNAHFSSVPTGMSLFTCKKYVFLIEKNLPNFSTFRPHPKRGKTQQNALYGSRSRMGTQFYRGFVVIPTDLILRSKYLWGWL</sequence>
<evidence type="ECO:0000313" key="2">
    <source>
        <dbReference type="Proteomes" id="UP000012153"/>
    </source>
</evidence>
<proteinExistence type="predicted"/>
<dbReference type="EMBL" id="AHOP02000054">
    <property type="protein sequence ID" value="EMO39426.1"/>
    <property type="molecule type" value="Genomic_DNA"/>
</dbReference>